<sequence>MTSTSNSVTIAPRLGQWLEEYNEITTILPVLAGLLATSRLRLRGAQALLVNLLIAALVRQVVGNLKQQGQSLTPVETPNGDSTPNGYATVASQEPEDYTIVHSVPGRIRLRIPRLRTDAIYAKRLQALLVEESRVKSARINRAAASLAIQYDGGGLSELELGLYLLQVLQQAETPVSSPAQG</sequence>
<accession>A0ABY5AR96</accession>
<dbReference type="Proteomes" id="UP001056708">
    <property type="component" value="Chromosome"/>
</dbReference>
<keyword evidence="2" id="KW-1185">Reference proteome</keyword>
<protein>
    <submittedName>
        <fullName evidence="1">Uncharacterized protein</fullName>
    </submittedName>
</protein>
<dbReference type="Pfam" id="PF19991">
    <property type="entry name" value="HMA_2"/>
    <property type="match status" value="1"/>
</dbReference>
<name>A0ABY5AR96_9CYAN</name>
<reference evidence="1" key="1">
    <citation type="submission" date="2022-06" db="EMBL/GenBank/DDBJ databases">
        <title>Genome sequence of Phormidium yuhuli AB48 isolated from an industrial photobioreactor environment.</title>
        <authorList>
            <person name="Qiu Y."/>
            <person name="Noonan A.J.C."/>
            <person name="Dofher K."/>
            <person name="Koch M."/>
            <person name="Kieft B."/>
            <person name="Lin X."/>
            <person name="Ziels R.M."/>
            <person name="Hallam S.J."/>
        </authorList>
    </citation>
    <scope>NUCLEOTIDE SEQUENCE</scope>
    <source>
        <strain evidence="1">AB48</strain>
    </source>
</reference>
<proteinExistence type="predicted"/>
<gene>
    <name evidence="1" type="ORF">NEA10_18365</name>
</gene>
<dbReference type="RefSeq" id="WP_252662783.1">
    <property type="nucleotide sequence ID" value="NZ_CP098611.1"/>
</dbReference>
<organism evidence="1 2">
    <name type="scientific">Phormidium yuhuli AB48</name>
    <dbReference type="NCBI Taxonomy" id="2940671"/>
    <lineage>
        <taxon>Bacteria</taxon>
        <taxon>Bacillati</taxon>
        <taxon>Cyanobacteriota</taxon>
        <taxon>Cyanophyceae</taxon>
        <taxon>Oscillatoriophycideae</taxon>
        <taxon>Oscillatoriales</taxon>
        <taxon>Oscillatoriaceae</taxon>
        <taxon>Phormidium</taxon>
        <taxon>Phormidium yuhuli</taxon>
    </lineage>
</organism>
<evidence type="ECO:0000313" key="2">
    <source>
        <dbReference type="Proteomes" id="UP001056708"/>
    </source>
</evidence>
<dbReference type="EMBL" id="CP098611">
    <property type="protein sequence ID" value="USR90759.1"/>
    <property type="molecule type" value="Genomic_DNA"/>
</dbReference>
<evidence type="ECO:0000313" key="1">
    <source>
        <dbReference type="EMBL" id="USR90759.1"/>
    </source>
</evidence>